<organism evidence="2 3">
    <name type="scientific">Asticcacaulis benevestitus DSM 16100 = ATCC BAA-896</name>
    <dbReference type="NCBI Taxonomy" id="1121022"/>
    <lineage>
        <taxon>Bacteria</taxon>
        <taxon>Pseudomonadati</taxon>
        <taxon>Pseudomonadota</taxon>
        <taxon>Alphaproteobacteria</taxon>
        <taxon>Caulobacterales</taxon>
        <taxon>Caulobacteraceae</taxon>
        <taxon>Asticcacaulis</taxon>
    </lineage>
</organism>
<keyword evidence="1" id="KW-1133">Transmembrane helix</keyword>
<keyword evidence="1" id="KW-0472">Membrane</keyword>
<dbReference type="Proteomes" id="UP000017837">
    <property type="component" value="Unassembled WGS sequence"/>
</dbReference>
<evidence type="ECO:0000256" key="1">
    <source>
        <dbReference type="SAM" id="Phobius"/>
    </source>
</evidence>
<accession>V4PMN5</accession>
<dbReference type="RefSeq" id="WP_018083982.1">
    <property type="nucleotide sequence ID" value="NZ_AQWM01000054.1"/>
</dbReference>
<evidence type="ECO:0000313" key="3">
    <source>
        <dbReference type="Proteomes" id="UP000017837"/>
    </source>
</evidence>
<feature type="transmembrane region" description="Helical" evidence="1">
    <location>
        <begin position="117"/>
        <end position="137"/>
    </location>
</feature>
<feature type="transmembrane region" description="Helical" evidence="1">
    <location>
        <begin position="82"/>
        <end position="105"/>
    </location>
</feature>
<evidence type="ECO:0000313" key="2">
    <source>
        <dbReference type="EMBL" id="ESQ86725.1"/>
    </source>
</evidence>
<protein>
    <submittedName>
        <fullName evidence="2">Uncharacterized protein</fullName>
    </submittedName>
</protein>
<keyword evidence="3" id="KW-1185">Reference proteome</keyword>
<name>V4PMN5_9CAUL</name>
<sequence length="143" mass="15693">MINFNTLTVGRHKDLGPVNFLVCGFVGFTTLISLTVIALHFTGLFLLGLFQWIRDDANSARNVVSDLVGMPFAGIILGEPSIIIMLLAFFLVNISISLVFVALKLKNETLAYVSKQWIKLPIAVGLIYLQIVAPFWLVTLGGL</sequence>
<comment type="caution">
    <text evidence="2">The sequence shown here is derived from an EMBL/GenBank/DDBJ whole genome shotgun (WGS) entry which is preliminary data.</text>
</comment>
<reference evidence="2 3" key="1">
    <citation type="journal article" date="2014" name="Nature">
        <title>Sequential evolution of bacterial morphology by co-option of a developmental regulator.</title>
        <authorList>
            <person name="Jiang C."/>
            <person name="Brown P.J."/>
            <person name="Ducret A."/>
            <person name="Brun Y.V."/>
        </authorList>
    </citation>
    <scope>NUCLEOTIDE SEQUENCE [LARGE SCALE GENOMIC DNA]</scope>
    <source>
        <strain evidence="2 3">DSM 16100</strain>
    </source>
</reference>
<feature type="transmembrane region" description="Helical" evidence="1">
    <location>
        <begin position="20"/>
        <end position="53"/>
    </location>
</feature>
<dbReference type="EMBL" id="AWGB01000050">
    <property type="protein sequence ID" value="ESQ86725.1"/>
    <property type="molecule type" value="Genomic_DNA"/>
</dbReference>
<gene>
    <name evidence="2" type="ORF">ABENE_17995</name>
</gene>
<proteinExistence type="predicted"/>
<dbReference type="PATRIC" id="fig|1121022.4.peg.3678"/>
<dbReference type="AlphaFoldDB" id="V4PMN5"/>
<keyword evidence="1" id="KW-0812">Transmembrane</keyword>